<dbReference type="GO" id="GO:0046872">
    <property type="term" value="F:metal ion binding"/>
    <property type="evidence" value="ECO:0007669"/>
    <property type="project" value="UniProtKB-KW"/>
</dbReference>
<dbReference type="GO" id="GO:0008143">
    <property type="term" value="F:poly(A) binding"/>
    <property type="evidence" value="ECO:0007669"/>
    <property type="project" value="InterPro"/>
</dbReference>
<keyword evidence="3 9" id="KW-0808">Transferase</keyword>
<comment type="similarity">
    <text evidence="9">Belongs to the archaeal DnaG primase family.</text>
</comment>
<dbReference type="HAMAP" id="MF_00007">
    <property type="entry name" value="DNA_primase_DnaG_arc"/>
    <property type="match status" value="1"/>
</dbReference>
<dbReference type="AlphaFoldDB" id="N0BIR3"/>
<sequence length="420" mass="47026">MSVKAPSDTTKYLVYAEITAEGVVERPDVVGAIFGQTEGLLGDELDLRELQKTGRIGRIEVKIESRGGKSFGEIKIPSSLDKVETAILAAALETIERVGPCTAKIKIKKIEDVRATKRKKIVERAKEMLKSLFEEPEIESEKIGELVRQAARAEEITEYGEEKLPAGPSVDESDAIIVVEGRADVLNLLKCGIRNVIAVEGTNVPKTIIELSKKKTVTAFLDGDRGGDLILKELLQVAEIDYVAKAPEGKGVEDLTQKEIVKALRNKVPVEQIHLIKMRDSKSKRLEREKDEVKEIKEIRETREAEEKEKAEEAEEEKEEGKKFFDPKELFRKHKREVEGKLIARILENDTLVKEIPVRDLVKTLKTNNIKGDTIVFDGVITQRVIDLAVMRNISYLVGVRLGSVVKIPTSIRVITFDEI</sequence>
<keyword evidence="10" id="KW-0175">Coiled coil</keyword>
<name>N0BIR3_9EURY</name>
<dbReference type="CDD" id="cd01029">
    <property type="entry name" value="TOPRIM_primases"/>
    <property type="match status" value="1"/>
</dbReference>
<dbReference type="GO" id="GO:0003899">
    <property type="term" value="F:DNA-directed RNA polymerase activity"/>
    <property type="evidence" value="ECO:0007669"/>
    <property type="project" value="UniProtKB-UniRule"/>
</dbReference>
<evidence type="ECO:0000256" key="7">
    <source>
        <dbReference type="ARBA" id="ARBA00022842"/>
    </source>
</evidence>
<evidence type="ECO:0000256" key="5">
    <source>
        <dbReference type="ARBA" id="ARBA00022705"/>
    </source>
</evidence>
<dbReference type="eggNOG" id="arCOG04281">
    <property type="taxonomic scope" value="Archaea"/>
</dbReference>
<feature type="coiled-coil region" evidence="10">
    <location>
        <begin position="279"/>
        <end position="324"/>
    </location>
</feature>
<comment type="catalytic activity">
    <reaction evidence="9">
        <text>ssDNA + n NTP = ssDNA/pppN(pN)n-1 hybrid + (n-1) diphosphate.</text>
        <dbReference type="EC" id="2.7.7.101"/>
    </reaction>
</comment>
<dbReference type="GO" id="GO:0005737">
    <property type="term" value="C:cytoplasm"/>
    <property type="evidence" value="ECO:0007669"/>
    <property type="project" value="TreeGrafter"/>
</dbReference>
<dbReference type="EMBL" id="CP005290">
    <property type="protein sequence ID" value="AGK60366.1"/>
    <property type="molecule type" value="Genomic_DNA"/>
</dbReference>
<evidence type="ECO:0000259" key="11">
    <source>
        <dbReference type="PROSITE" id="PS50880"/>
    </source>
</evidence>
<evidence type="ECO:0000256" key="8">
    <source>
        <dbReference type="ARBA" id="ARBA00023163"/>
    </source>
</evidence>
<dbReference type="KEGG" id="ast:Asulf_00334"/>
<accession>N0BIR3</accession>
<dbReference type="NCBIfam" id="NF003108">
    <property type="entry name" value="PRK04031.1-1"/>
    <property type="match status" value="1"/>
</dbReference>
<reference evidence="12 13" key="1">
    <citation type="journal article" date="2013" name="Genome Announc.">
        <title>Complete Genome Sequence of the Thermophilic and Facultatively Chemolithoautotrophic Sulfate Reducer Archaeoglobus sulfaticallidus Strain PM70-1T.</title>
        <authorList>
            <person name="Stokke R."/>
            <person name="Hocking W.P."/>
            <person name="Steinsbu B.O."/>
            <person name="Steen I.H."/>
        </authorList>
    </citation>
    <scope>NUCLEOTIDE SEQUENCE [LARGE SCALE GENOMIC DNA]</scope>
    <source>
        <strain evidence="12">PM70-1</strain>
    </source>
</reference>
<dbReference type="GeneID" id="15391980"/>
<comment type="function">
    <text evidence="9">RNA polymerase that catalyzes the synthesis of short RNA molecules used as primers for DNA polymerase during DNA replication. Also part of the exosome, which is a complex involved in RNA degradation. Acts as a poly(A)-binding protein that enhances the interaction between heteropolymeric, adenine-rich transcripts and the exosome.</text>
</comment>
<evidence type="ECO:0000256" key="6">
    <source>
        <dbReference type="ARBA" id="ARBA00022723"/>
    </source>
</evidence>
<keyword evidence="7" id="KW-0460">Magnesium</keyword>
<feature type="domain" description="Toprim" evidence="11">
    <location>
        <begin position="174"/>
        <end position="260"/>
    </location>
</feature>
<keyword evidence="4 9" id="KW-0548">Nucleotidyltransferase</keyword>
<dbReference type="GO" id="GO:0006269">
    <property type="term" value="P:DNA replication, synthesis of primer"/>
    <property type="evidence" value="ECO:0007669"/>
    <property type="project" value="UniProtKB-UniRule"/>
</dbReference>
<dbReference type="GO" id="GO:1990077">
    <property type="term" value="C:primosome complex"/>
    <property type="evidence" value="ECO:0007669"/>
    <property type="project" value="UniProtKB-KW"/>
</dbReference>
<dbReference type="Proteomes" id="UP000013307">
    <property type="component" value="Chromosome"/>
</dbReference>
<protein>
    <recommendedName>
        <fullName evidence="9">DNA primase DnaG</fullName>
        <ecNumber evidence="9">2.7.7.101</ecNumber>
    </recommendedName>
</protein>
<evidence type="ECO:0000313" key="13">
    <source>
        <dbReference type="Proteomes" id="UP000013307"/>
    </source>
</evidence>
<dbReference type="PROSITE" id="PS50880">
    <property type="entry name" value="TOPRIM"/>
    <property type="match status" value="1"/>
</dbReference>
<dbReference type="PANTHER" id="PTHR30313:SF2">
    <property type="entry name" value="DNA PRIMASE"/>
    <property type="match status" value="1"/>
</dbReference>
<dbReference type="InterPro" id="IPR006171">
    <property type="entry name" value="TOPRIM_dom"/>
</dbReference>
<organism evidence="12 13">
    <name type="scientific">Archaeoglobus sulfaticallidus PM70-1</name>
    <dbReference type="NCBI Taxonomy" id="387631"/>
    <lineage>
        <taxon>Archaea</taxon>
        <taxon>Methanobacteriati</taxon>
        <taxon>Methanobacteriota</taxon>
        <taxon>Archaeoglobi</taxon>
        <taxon>Archaeoglobales</taxon>
        <taxon>Archaeoglobaceae</taxon>
        <taxon>Archaeoglobus</taxon>
    </lineage>
</organism>
<dbReference type="STRING" id="387631.Asulf_00334"/>
<evidence type="ECO:0000256" key="10">
    <source>
        <dbReference type="SAM" id="Coils"/>
    </source>
</evidence>
<keyword evidence="6" id="KW-0479">Metal-binding</keyword>
<proteinExistence type="inferred from homology"/>
<evidence type="ECO:0000256" key="3">
    <source>
        <dbReference type="ARBA" id="ARBA00022679"/>
    </source>
</evidence>
<keyword evidence="1 9" id="KW-0240">DNA-directed RNA polymerase</keyword>
<evidence type="ECO:0000256" key="2">
    <source>
        <dbReference type="ARBA" id="ARBA00022515"/>
    </source>
</evidence>
<dbReference type="SMART" id="SM00493">
    <property type="entry name" value="TOPRIM"/>
    <property type="match status" value="1"/>
</dbReference>
<dbReference type="GO" id="GO:0000428">
    <property type="term" value="C:DNA-directed RNA polymerase complex"/>
    <property type="evidence" value="ECO:0007669"/>
    <property type="project" value="UniProtKB-KW"/>
</dbReference>
<keyword evidence="13" id="KW-1185">Reference proteome</keyword>
<dbReference type="Pfam" id="PF13662">
    <property type="entry name" value="Toprim_4"/>
    <property type="match status" value="1"/>
</dbReference>
<dbReference type="RefSeq" id="WP_015589965.1">
    <property type="nucleotide sequence ID" value="NC_021169.1"/>
</dbReference>
<dbReference type="InterPro" id="IPR034154">
    <property type="entry name" value="TOPRIM_DnaG/twinkle"/>
</dbReference>
<dbReference type="OrthoDB" id="8643at2157"/>
<keyword evidence="9" id="KW-0271">Exosome</keyword>
<comment type="subunit">
    <text evidence="9">Forms a ternary complex with MCM helicase and DNA. Component of the archaeal exosome complex.</text>
</comment>
<dbReference type="SUPFAM" id="SSF56731">
    <property type="entry name" value="DNA primase core"/>
    <property type="match status" value="1"/>
</dbReference>
<evidence type="ECO:0000313" key="12">
    <source>
        <dbReference type="EMBL" id="AGK60366.1"/>
    </source>
</evidence>
<evidence type="ECO:0000256" key="9">
    <source>
        <dbReference type="HAMAP-Rule" id="MF_00007"/>
    </source>
</evidence>
<dbReference type="InterPro" id="IPR050219">
    <property type="entry name" value="DnaG_primase"/>
</dbReference>
<evidence type="ECO:0000256" key="1">
    <source>
        <dbReference type="ARBA" id="ARBA00022478"/>
    </source>
</evidence>
<gene>
    <name evidence="9" type="primary">dnaG</name>
    <name evidence="12" type="ORF">Asulf_00334</name>
</gene>
<dbReference type="GO" id="GO:0000178">
    <property type="term" value="C:exosome (RNase complex)"/>
    <property type="evidence" value="ECO:0007669"/>
    <property type="project" value="UniProtKB-KW"/>
</dbReference>
<dbReference type="HOGENOM" id="CLU_034626_0_0_2"/>
<keyword evidence="8 9" id="KW-0804">Transcription</keyword>
<dbReference type="PANTHER" id="PTHR30313">
    <property type="entry name" value="DNA PRIMASE"/>
    <property type="match status" value="1"/>
</dbReference>
<dbReference type="EC" id="2.7.7.101" evidence="9"/>
<evidence type="ECO:0000256" key="4">
    <source>
        <dbReference type="ARBA" id="ARBA00022695"/>
    </source>
</evidence>
<dbReference type="FunFam" id="3.40.1360.10:FF:000010">
    <property type="entry name" value="DNA primase DnaG"/>
    <property type="match status" value="1"/>
</dbReference>
<keyword evidence="2 9" id="KW-0639">Primosome</keyword>
<dbReference type="InterPro" id="IPR020607">
    <property type="entry name" value="Primase_DnaG_arc"/>
</dbReference>
<dbReference type="Gene3D" id="3.40.1360.10">
    <property type="match status" value="1"/>
</dbReference>
<keyword evidence="5 9" id="KW-0235">DNA replication</keyword>